<accession>T1KL56</accession>
<dbReference type="EMBL" id="CAEY01000210">
    <property type="status" value="NOT_ANNOTATED_CDS"/>
    <property type="molecule type" value="Genomic_DNA"/>
</dbReference>
<keyword evidence="1" id="KW-0472">Membrane</keyword>
<evidence type="ECO:0008006" key="4">
    <source>
        <dbReference type="Google" id="ProtNLM"/>
    </source>
</evidence>
<organism evidence="2 3">
    <name type="scientific">Tetranychus urticae</name>
    <name type="common">Two-spotted spider mite</name>
    <dbReference type="NCBI Taxonomy" id="32264"/>
    <lineage>
        <taxon>Eukaryota</taxon>
        <taxon>Metazoa</taxon>
        <taxon>Ecdysozoa</taxon>
        <taxon>Arthropoda</taxon>
        <taxon>Chelicerata</taxon>
        <taxon>Arachnida</taxon>
        <taxon>Acari</taxon>
        <taxon>Acariformes</taxon>
        <taxon>Trombidiformes</taxon>
        <taxon>Prostigmata</taxon>
        <taxon>Eleutherengona</taxon>
        <taxon>Raphignathae</taxon>
        <taxon>Tetranychoidea</taxon>
        <taxon>Tetranychidae</taxon>
        <taxon>Tetranychus</taxon>
    </lineage>
</organism>
<dbReference type="HOGENOM" id="CLU_067200_0_0_1"/>
<feature type="transmembrane region" description="Helical" evidence="1">
    <location>
        <begin position="148"/>
        <end position="171"/>
    </location>
</feature>
<evidence type="ECO:0000256" key="1">
    <source>
        <dbReference type="SAM" id="Phobius"/>
    </source>
</evidence>
<evidence type="ECO:0000313" key="3">
    <source>
        <dbReference type="Proteomes" id="UP000015104"/>
    </source>
</evidence>
<keyword evidence="1" id="KW-0812">Transmembrane</keyword>
<feature type="transmembrane region" description="Helical" evidence="1">
    <location>
        <begin position="234"/>
        <end position="252"/>
    </location>
</feature>
<dbReference type="AlphaFoldDB" id="T1KL56"/>
<reference evidence="2" key="2">
    <citation type="submission" date="2015-06" db="UniProtKB">
        <authorList>
            <consortium name="EnsemblMetazoa"/>
        </authorList>
    </citation>
    <scope>IDENTIFICATION</scope>
</reference>
<keyword evidence="1" id="KW-1133">Transmembrane helix</keyword>
<protein>
    <recommendedName>
        <fullName evidence="4">Gustatory receptor</fullName>
    </recommendedName>
</protein>
<keyword evidence="3" id="KW-1185">Reference proteome</keyword>
<name>T1KL56_TETUR</name>
<proteinExistence type="predicted"/>
<sequence>MYRITTLVGHSSSPKPIGLLAWMMRLEGRKLYFMYLLLISASIYMLYFDFLAAKTSNGMESFMQFFRHANLDSQVLWIVTLRSKRWRYIELIDSFENQTRCNLGNSRVHRHLTIIRRLFSCLFAMTFLIILIFILHKSIQILHESKDFVYFGRSLVLGLFSVLAICTYPLYLQFLVESCLHIHACWFTVEEHIRFLKNIDSRALTIEEIREVRSMYSIAAVITEKMDSFHKYPIASFFAFYIISSFIFFVQVWNEFSLIGFIRFVLRISILLFVTWNMIYIHHLSYKSFDEVYSLSYGKNPFHVNNEIHLFLDRIGQSNVGFSFLKISLITPTFVTSLASATLTFVLSLPSLIEESI</sequence>
<dbReference type="EnsemblMetazoa" id="tetur14g01240.1">
    <property type="protein sequence ID" value="tetur14g01240.1"/>
    <property type="gene ID" value="tetur14g01240"/>
</dbReference>
<feature type="transmembrane region" description="Helical" evidence="1">
    <location>
        <begin position="32"/>
        <end position="53"/>
    </location>
</feature>
<reference evidence="3" key="1">
    <citation type="submission" date="2011-08" db="EMBL/GenBank/DDBJ databases">
        <authorList>
            <person name="Rombauts S."/>
        </authorList>
    </citation>
    <scope>NUCLEOTIDE SEQUENCE</scope>
    <source>
        <strain evidence="3">London</strain>
    </source>
</reference>
<dbReference type="OrthoDB" id="10640476at2759"/>
<feature type="transmembrane region" description="Helical" evidence="1">
    <location>
        <begin position="114"/>
        <end position="136"/>
    </location>
</feature>
<dbReference type="GeneID" id="112539178"/>
<dbReference type="RefSeq" id="XP_025017239.1">
    <property type="nucleotide sequence ID" value="XM_025161471.1"/>
</dbReference>
<evidence type="ECO:0000313" key="2">
    <source>
        <dbReference type="EnsemblMetazoa" id="tetur14g01240.1"/>
    </source>
</evidence>
<dbReference type="KEGG" id="tut:112539178"/>
<feature type="transmembrane region" description="Helical" evidence="1">
    <location>
        <begin position="329"/>
        <end position="353"/>
    </location>
</feature>
<dbReference type="Proteomes" id="UP000015104">
    <property type="component" value="Unassembled WGS sequence"/>
</dbReference>
<feature type="transmembrane region" description="Helical" evidence="1">
    <location>
        <begin position="264"/>
        <end position="283"/>
    </location>
</feature>